<protein>
    <submittedName>
        <fullName evidence="3">Oidioi.mRNA.OKI2018_I69.chr1.g1509.t1.cds</fullName>
    </submittedName>
</protein>
<dbReference type="PANTHER" id="PTHR46769">
    <property type="entry name" value="POLYCYSTIC KIDNEY AND HEPATIC DISEASE 1 (AUTOSOMAL RECESSIVE)-LIKE 1"/>
    <property type="match status" value="1"/>
</dbReference>
<feature type="compositionally biased region" description="Basic residues" evidence="2">
    <location>
        <begin position="523"/>
        <end position="547"/>
    </location>
</feature>
<sequence>MDLRNVSFSDDQSLVVKILIEKPLEEWITSGESADCIDMDCDGGKKVLVRDLDGSLSEESNEPGVVFSQSEFAWGEPGRGVHDHRIPSSIGVPSESQRGITRSSPNCSLVDDSWKCTGVDSNYGVLIFESMDKDSTDRRLSPIVIRSSSGFVDMVNGPSNHRGSHGYAAISRISTFFFILRTGEEYKIAATSTLPKNFRLITTNFNSEGNILLHISTSNPQRMEIYRSGVFELPNNVRLNALGEIEFQLPNDSFIPKLESFKNGENYFDRKTQKFHVGIKTNSVLDVKTSSTILVSIGAVMEMTPVEFYAHKDLVYLLADFFELDSSQVKVVNVHKKTETSLAGRSSLLAKDEKEVEIEILPDEVDSLSSVISTSTFCKVRQGFKNTFNSTINSFKAQKNEEDKIDPTVSIFTVPTALLDIGSKNYTYQLRQVTNITLKIVDAENNFVETGDFSIRVTMKRLDSLDSRLEKSVALMMANAQRGTSIPGFEDGEHLSKLERKTLQRWNNRNQFQSENPTSAVIFKKKWKKNKVKGNKSKNKGNKKNKNKNSSTVLPSKIPIATGGNKKKPWANKWGSNKKTTAKPTTKPQSSTYSIDEGPKIVLDNIVNLVNGSFKIDIPTKYSGLYSLDIELIESENCRAQNEETIKMSINLEVLKSKNGAGQICKWENRVLICSGKELEALDGFFEIMKLSNMFVTESGNIPLELIQTVDLSNNKLSDVENLAEFVNFFENLDKLILDDNLFEDFELFLIEENAPNLSMVSLKNNKISSLSNLSLFENLKEVDLTAQNPPLQCVSPAALDGKAKVLV</sequence>
<evidence type="ECO:0000313" key="4">
    <source>
        <dbReference type="Proteomes" id="UP001158576"/>
    </source>
</evidence>
<keyword evidence="4" id="KW-1185">Reference proteome</keyword>
<evidence type="ECO:0000313" key="3">
    <source>
        <dbReference type="EMBL" id="CAG5104755.1"/>
    </source>
</evidence>
<evidence type="ECO:0000256" key="1">
    <source>
        <dbReference type="ARBA" id="ARBA00022729"/>
    </source>
</evidence>
<organism evidence="3 4">
    <name type="scientific">Oikopleura dioica</name>
    <name type="common">Tunicate</name>
    <dbReference type="NCBI Taxonomy" id="34765"/>
    <lineage>
        <taxon>Eukaryota</taxon>
        <taxon>Metazoa</taxon>
        <taxon>Chordata</taxon>
        <taxon>Tunicata</taxon>
        <taxon>Appendicularia</taxon>
        <taxon>Copelata</taxon>
        <taxon>Oikopleuridae</taxon>
        <taxon>Oikopleura</taxon>
    </lineage>
</organism>
<name>A0ABN7SN54_OIKDI</name>
<feature type="region of interest" description="Disordered" evidence="2">
    <location>
        <begin position="506"/>
        <end position="594"/>
    </location>
</feature>
<evidence type="ECO:0000256" key="2">
    <source>
        <dbReference type="SAM" id="MobiDB-lite"/>
    </source>
</evidence>
<dbReference type="InterPro" id="IPR052387">
    <property type="entry name" value="Fibrocystin"/>
</dbReference>
<proteinExistence type="predicted"/>
<dbReference type="PROSITE" id="PS51450">
    <property type="entry name" value="LRR"/>
    <property type="match status" value="2"/>
</dbReference>
<dbReference type="SUPFAM" id="SSF52075">
    <property type="entry name" value="Outer arm dynein light chain 1"/>
    <property type="match status" value="1"/>
</dbReference>
<dbReference type="EMBL" id="OU015566">
    <property type="protein sequence ID" value="CAG5104755.1"/>
    <property type="molecule type" value="Genomic_DNA"/>
</dbReference>
<dbReference type="PANTHER" id="PTHR46769:SF2">
    <property type="entry name" value="FIBROCYSTIN-L ISOFORM 2 PRECURSOR-RELATED"/>
    <property type="match status" value="1"/>
</dbReference>
<gene>
    <name evidence="3" type="ORF">OKIOD_LOCUS10274</name>
</gene>
<reference evidence="3 4" key="1">
    <citation type="submission" date="2021-04" db="EMBL/GenBank/DDBJ databases">
        <authorList>
            <person name="Bliznina A."/>
        </authorList>
    </citation>
    <scope>NUCLEOTIDE SEQUENCE [LARGE SCALE GENOMIC DNA]</scope>
</reference>
<keyword evidence="1" id="KW-0732">Signal</keyword>
<dbReference type="Gene3D" id="3.80.10.10">
    <property type="entry name" value="Ribonuclease Inhibitor"/>
    <property type="match status" value="1"/>
</dbReference>
<feature type="compositionally biased region" description="Low complexity" evidence="2">
    <location>
        <begin position="578"/>
        <end position="588"/>
    </location>
</feature>
<dbReference type="InterPro" id="IPR001611">
    <property type="entry name" value="Leu-rich_rpt"/>
</dbReference>
<dbReference type="Proteomes" id="UP001158576">
    <property type="component" value="Chromosome 1"/>
</dbReference>
<accession>A0ABN7SN54</accession>
<dbReference type="InterPro" id="IPR032675">
    <property type="entry name" value="LRR_dom_sf"/>
</dbReference>
<feature type="compositionally biased region" description="Polar residues" evidence="2">
    <location>
        <begin position="506"/>
        <end position="519"/>
    </location>
</feature>